<dbReference type="Proteomes" id="UP000682782">
    <property type="component" value="Chromosome"/>
</dbReference>
<gene>
    <name evidence="1" type="ORF">JYE49_14150</name>
</gene>
<accession>A0AC61N1B9</accession>
<sequence length="200" mass="21803">MNDHYYTRVPQSESKPVGCEFTYRGIPLTFQTDAGVFSKGEVDTGTRLLLEALPEEMTGDILDLGCGWGVIGISIARKWPETRVTMADVNTRALDLSRENAKRNKAEVTCVESDGMAAVAGQTFDAVVTNPPIRAGKQVIYKMFADAAKSLNPGGALYLVIRKQQGAESCMKYLQTLYGSVEKLDKSAGFWVLKAAEPKA</sequence>
<name>A0AC61N1B9_9FIRM</name>
<keyword evidence="2" id="KW-1185">Reference proteome</keyword>
<organism evidence="1 2">
    <name type="scientific">Aristaeella hokkaidonensis</name>
    <dbReference type="NCBI Taxonomy" id="3046382"/>
    <lineage>
        <taxon>Bacteria</taxon>
        <taxon>Bacillati</taxon>
        <taxon>Bacillota</taxon>
        <taxon>Clostridia</taxon>
        <taxon>Eubacteriales</taxon>
        <taxon>Aristaeellaceae</taxon>
        <taxon>Aristaeella</taxon>
    </lineage>
</organism>
<protein>
    <submittedName>
        <fullName evidence="1">Class I SAM-dependent methyltransferase</fullName>
    </submittedName>
</protein>
<reference evidence="1" key="1">
    <citation type="submission" date="2021-01" db="EMBL/GenBank/DDBJ databases">
        <title>Complete genome sequence of Clostridiales bacterium R-7.</title>
        <authorList>
            <person name="Mahoney-Kurpe S.C."/>
            <person name="Palevich N."/>
            <person name="Koike S."/>
            <person name="Moon C.D."/>
            <person name="Attwood G.T."/>
        </authorList>
    </citation>
    <scope>NUCLEOTIDE SEQUENCE</scope>
    <source>
        <strain evidence="1">R-7</strain>
    </source>
</reference>
<dbReference type="EMBL" id="CP068393">
    <property type="protein sequence ID" value="QUC66959.1"/>
    <property type="molecule type" value="Genomic_DNA"/>
</dbReference>
<keyword evidence="1" id="KW-0808">Transferase</keyword>
<evidence type="ECO:0000313" key="2">
    <source>
        <dbReference type="Proteomes" id="UP000682782"/>
    </source>
</evidence>
<proteinExistence type="predicted"/>
<evidence type="ECO:0000313" key="1">
    <source>
        <dbReference type="EMBL" id="QUC66959.1"/>
    </source>
</evidence>
<keyword evidence="1" id="KW-0489">Methyltransferase</keyword>